<gene>
    <name evidence="2" type="ORF">BG454_07710</name>
</gene>
<evidence type="ECO:0000259" key="1">
    <source>
        <dbReference type="Pfam" id="PF09370"/>
    </source>
</evidence>
<proteinExistence type="predicted"/>
<reference evidence="2 3" key="1">
    <citation type="submission" date="2017-11" db="EMBL/GenBank/DDBJ databases">
        <title>Revised Sequence and Annotation of the Rhodobaca barguzinensis strain alga05 Genome.</title>
        <authorList>
            <person name="Kopejtka K."/>
            <person name="Tomasch J.M."/>
            <person name="Bunk B."/>
            <person name="Koblizek M."/>
        </authorList>
    </citation>
    <scope>NUCLEOTIDE SEQUENCE [LARGE SCALE GENOMIC DNA]</scope>
    <source>
        <strain evidence="3">alga05</strain>
    </source>
</reference>
<dbReference type="RefSeq" id="WP_071480281.1">
    <property type="nucleotide sequence ID" value="NZ_CP024899.1"/>
</dbReference>
<dbReference type="PANTHER" id="PTHR31862">
    <property type="entry name" value="UPF0261 DOMAIN PROTEIN (AFU_ORTHOLOGUE AFUA_1G10120)"/>
    <property type="match status" value="1"/>
</dbReference>
<accession>A0A2K8KG16</accession>
<dbReference type="OrthoDB" id="7851637at2"/>
<dbReference type="PANTHER" id="PTHR31862:SF1">
    <property type="entry name" value="UPF0261 DOMAIN PROTEIN (AFU_ORTHOLOGUE AFUA_1G10120)"/>
    <property type="match status" value="1"/>
</dbReference>
<dbReference type="AlphaFoldDB" id="A0A2K8KG16"/>
<name>A0A2K8KG16_9RHOB</name>
<feature type="domain" description="TIM-barrel" evidence="1">
    <location>
        <begin position="42"/>
        <end position="190"/>
    </location>
</feature>
<dbReference type="SUPFAM" id="SSF51621">
    <property type="entry name" value="Phosphoenolpyruvate/pyruvate domain"/>
    <property type="match status" value="1"/>
</dbReference>
<dbReference type="STRING" id="441209.GCA_001870665_01319"/>
<organism evidence="2 3">
    <name type="scientific">Roseinatronobacter bogoriensis subsp. barguzinensis</name>
    <dbReference type="NCBI Taxonomy" id="441209"/>
    <lineage>
        <taxon>Bacteria</taxon>
        <taxon>Pseudomonadati</taxon>
        <taxon>Pseudomonadota</taxon>
        <taxon>Alphaproteobacteria</taxon>
        <taxon>Rhodobacterales</taxon>
        <taxon>Paracoccaceae</taxon>
        <taxon>Roseinatronobacter</taxon>
    </lineage>
</organism>
<evidence type="ECO:0000313" key="2">
    <source>
        <dbReference type="EMBL" id="ATX65728.1"/>
    </source>
</evidence>
<dbReference type="EMBL" id="CP024899">
    <property type="protein sequence ID" value="ATX65728.1"/>
    <property type="molecule type" value="Genomic_DNA"/>
</dbReference>
<dbReference type="InterPro" id="IPR013785">
    <property type="entry name" value="Aldolase_TIM"/>
</dbReference>
<keyword evidence="3" id="KW-1185">Reference proteome</keyword>
<protein>
    <recommendedName>
        <fullName evidence="1">TIM-barrel domain-containing protein</fullName>
    </recommendedName>
</protein>
<dbReference type="Pfam" id="PF09370">
    <property type="entry name" value="PEP_hydrolase"/>
    <property type="match status" value="1"/>
</dbReference>
<dbReference type="KEGG" id="rbg:BG454_07710"/>
<dbReference type="InterPro" id="IPR015813">
    <property type="entry name" value="Pyrv/PenolPyrv_kinase-like_dom"/>
</dbReference>
<sequence length="222" mass="23080">MPSLPDILIRDGACAGPASHESAADWVLAPWLAGLPKQGRDLLALLPVLDVNALGLAALPNLPAETNKHAIAAIFCADPFLRVRDAVQLLRAAGIGKVTNFPTIQIIDGSAAHGFESAGLGTRREAGILGEFAQAGFEITGFATSAENGAVLARQGVHALVLHPGPASQDWRMRAAAGRELGQAIRSLRHLTNLPVRAMCPDGYGTELDAATALADGSVRYG</sequence>
<dbReference type="InterPro" id="IPR051353">
    <property type="entry name" value="Tobamovirus_resist_UPF0261"/>
</dbReference>
<dbReference type="InterPro" id="IPR009215">
    <property type="entry name" value="TIM-br_IGPS-like"/>
</dbReference>
<dbReference type="Proteomes" id="UP000228948">
    <property type="component" value="Chromosome"/>
</dbReference>
<dbReference type="Gene3D" id="3.20.20.70">
    <property type="entry name" value="Aldolase class I"/>
    <property type="match status" value="1"/>
</dbReference>
<evidence type="ECO:0000313" key="3">
    <source>
        <dbReference type="Proteomes" id="UP000228948"/>
    </source>
</evidence>
<dbReference type="GO" id="GO:0003824">
    <property type="term" value="F:catalytic activity"/>
    <property type="evidence" value="ECO:0007669"/>
    <property type="project" value="InterPro"/>
</dbReference>